<keyword evidence="2 5" id="KW-0812">Transmembrane</keyword>
<evidence type="ECO:0000256" key="4">
    <source>
        <dbReference type="ARBA" id="ARBA00023136"/>
    </source>
</evidence>
<accession>A0A932I1N5</accession>
<evidence type="ECO:0000256" key="3">
    <source>
        <dbReference type="ARBA" id="ARBA00022989"/>
    </source>
</evidence>
<organism evidence="7 8">
    <name type="scientific">Tectimicrobiota bacterium</name>
    <dbReference type="NCBI Taxonomy" id="2528274"/>
    <lineage>
        <taxon>Bacteria</taxon>
        <taxon>Pseudomonadati</taxon>
        <taxon>Nitrospinota/Tectimicrobiota group</taxon>
        <taxon>Candidatus Tectimicrobiota</taxon>
    </lineage>
</organism>
<evidence type="ECO:0000256" key="1">
    <source>
        <dbReference type="ARBA" id="ARBA00004141"/>
    </source>
</evidence>
<sequence length="159" mass="15943">MSGLLGALARPWPALAFRLAVGGFFAAAGLGKLARPAELFAAQIRSFGLVPEAWALPLARVLPWAELLSGGLLIAGLFTGAAAAAVAVQLGLFSAVLGIALAAGKAPEDCGCLPGLSESPGQALARDVAMLAWAALAAPGLPGRLSLDGWMSGAEKKED</sequence>
<dbReference type="Pfam" id="PF07291">
    <property type="entry name" value="MauE"/>
    <property type="match status" value="1"/>
</dbReference>
<feature type="transmembrane region" description="Helical" evidence="5">
    <location>
        <begin position="12"/>
        <end position="34"/>
    </location>
</feature>
<evidence type="ECO:0000313" key="8">
    <source>
        <dbReference type="Proteomes" id="UP000782312"/>
    </source>
</evidence>
<evidence type="ECO:0000256" key="2">
    <source>
        <dbReference type="ARBA" id="ARBA00022692"/>
    </source>
</evidence>
<dbReference type="InterPro" id="IPR009908">
    <property type="entry name" value="Methylamine_util_MauE"/>
</dbReference>
<gene>
    <name evidence="7" type="ORF">HYZ11_09100</name>
</gene>
<evidence type="ECO:0000256" key="5">
    <source>
        <dbReference type="SAM" id="Phobius"/>
    </source>
</evidence>
<dbReference type="Proteomes" id="UP000782312">
    <property type="component" value="Unassembled WGS sequence"/>
</dbReference>
<dbReference type="AlphaFoldDB" id="A0A932I1N5"/>
<evidence type="ECO:0000313" key="7">
    <source>
        <dbReference type="EMBL" id="MBI3127746.1"/>
    </source>
</evidence>
<evidence type="ECO:0000259" key="6">
    <source>
        <dbReference type="Pfam" id="PF07291"/>
    </source>
</evidence>
<reference evidence="7" key="1">
    <citation type="submission" date="2020-07" db="EMBL/GenBank/DDBJ databases">
        <title>Huge and variable diversity of episymbiotic CPR bacteria and DPANN archaea in groundwater ecosystems.</title>
        <authorList>
            <person name="He C.Y."/>
            <person name="Keren R."/>
            <person name="Whittaker M."/>
            <person name="Farag I.F."/>
            <person name="Doudna J."/>
            <person name="Cate J.H.D."/>
            <person name="Banfield J.F."/>
        </authorList>
    </citation>
    <scope>NUCLEOTIDE SEQUENCE</scope>
    <source>
        <strain evidence="7">NC_groundwater_763_Ag_S-0.2um_68_21</strain>
    </source>
</reference>
<comment type="subcellular location">
    <subcellularLocation>
        <location evidence="1">Membrane</location>
        <topology evidence="1">Multi-pass membrane protein</topology>
    </subcellularLocation>
</comment>
<feature type="domain" description="Methylamine utilisation protein MauE" evidence="6">
    <location>
        <begin position="12"/>
        <end position="137"/>
    </location>
</feature>
<keyword evidence="3 5" id="KW-1133">Transmembrane helix</keyword>
<keyword evidence="4 5" id="KW-0472">Membrane</keyword>
<protein>
    <submittedName>
        <fullName evidence="7">DoxX family membrane protein</fullName>
    </submittedName>
</protein>
<dbReference type="GO" id="GO:0016020">
    <property type="term" value="C:membrane"/>
    <property type="evidence" value="ECO:0007669"/>
    <property type="project" value="UniProtKB-SubCell"/>
</dbReference>
<dbReference type="EMBL" id="JACPUR010000019">
    <property type="protein sequence ID" value="MBI3127746.1"/>
    <property type="molecule type" value="Genomic_DNA"/>
</dbReference>
<name>A0A932I1N5_UNCTE</name>
<proteinExistence type="predicted"/>
<feature type="transmembrane region" description="Helical" evidence="5">
    <location>
        <begin position="71"/>
        <end position="97"/>
    </location>
</feature>
<comment type="caution">
    <text evidence="7">The sequence shown here is derived from an EMBL/GenBank/DDBJ whole genome shotgun (WGS) entry which is preliminary data.</text>
</comment>
<dbReference type="GO" id="GO:0030416">
    <property type="term" value="P:methylamine metabolic process"/>
    <property type="evidence" value="ECO:0007669"/>
    <property type="project" value="InterPro"/>
</dbReference>